<evidence type="ECO:0000313" key="2">
    <source>
        <dbReference type="Proteomes" id="UP000409147"/>
    </source>
</evidence>
<name>A0A564UJG3_9FIRM</name>
<dbReference type="Proteomes" id="UP000409147">
    <property type="component" value="Unassembled WGS sequence"/>
</dbReference>
<keyword evidence="2" id="KW-1185">Reference proteome</keyword>
<dbReference type="RefSeq" id="WP_144369632.1">
    <property type="nucleotide sequence ID" value="NZ_CABHNB010000043.1"/>
</dbReference>
<dbReference type="AlphaFoldDB" id="A0A564UJG3"/>
<gene>
    <name evidence="1" type="ORF">ROSSTS7063_02973</name>
</gene>
<organism evidence="1 2">
    <name type="scientific">Blautia obeum</name>
    <dbReference type="NCBI Taxonomy" id="40520"/>
    <lineage>
        <taxon>Bacteria</taxon>
        <taxon>Bacillati</taxon>
        <taxon>Bacillota</taxon>
        <taxon>Clostridia</taxon>
        <taxon>Lachnospirales</taxon>
        <taxon>Lachnospiraceae</taxon>
        <taxon>Blautia</taxon>
    </lineage>
</organism>
<accession>A0A564UJG3</accession>
<evidence type="ECO:0000313" key="1">
    <source>
        <dbReference type="EMBL" id="VUX19392.1"/>
    </source>
</evidence>
<protein>
    <submittedName>
        <fullName evidence="1">Uncharacterized protein</fullName>
    </submittedName>
</protein>
<dbReference type="EMBL" id="CABHNB010000043">
    <property type="protein sequence ID" value="VUX19392.1"/>
    <property type="molecule type" value="Genomic_DNA"/>
</dbReference>
<proteinExistence type="predicted"/>
<sequence length="236" mass="27164">MGETKQKNEISTDLENAEVLPFGKKDFNAYNRLMANIEKGFTKASEAYVTIACNLWQINRNEYFRIDSYKTIADFALEKYELKKSTVHNYIKVVEKFGDIVDGKALGLKEQFKDFKCSQLVNMLTFTPEQIEQVEPSWSVRQIIAFGKAPLLLEDTEDDDNIVDAVASEPEETQDDVSEFLNTPDIVSGRTQLLECEDFEEITKNRDVILNAFNDMKKDKNFKNKKVRLVVELAFD</sequence>
<reference evidence="1 2" key="1">
    <citation type="submission" date="2019-07" db="EMBL/GenBank/DDBJ databases">
        <authorList>
            <person name="Hibberd C M."/>
            <person name="Gehrig L. J."/>
            <person name="Chang H.-W."/>
            <person name="Venkatesh S."/>
        </authorList>
    </citation>
    <scope>NUCLEOTIDE SEQUENCE [LARGE SCALE GENOMIC DNA]</scope>
    <source>
        <strain evidence="1">Ruminococcus_obeum_SSTS_Bg7063</strain>
    </source>
</reference>